<evidence type="ECO:0000313" key="3">
    <source>
        <dbReference type="Proteomes" id="UP000250572"/>
    </source>
</evidence>
<dbReference type="EMBL" id="NHOQ01002778">
    <property type="protein sequence ID" value="PWA14637.1"/>
    <property type="molecule type" value="Genomic_DNA"/>
</dbReference>
<keyword evidence="1" id="KW-1133">Transmembrane helix</keyword>
<comment type="caution">
    <text evidence="2">The sequence shown here is derived from an EMBL/GenBank/DDBJ whole genome shotgun (WGS) entry which is preliminary data.</text>
</comment>
<sequence>MVKGQYSGIDLQRCQSEVSILDTTGLTNTGRCVCVFTGERGAVGSLLYNSDTPWPNHVIRNGSSKLSAEEGLLGRQGSTLAMFGRQQRQDAILSAVPGRLRDKMSSSVGKVKYFTKRRDFLKYKEKMQTEGFTPAAGPQAGSLSLFLGKTVLLSLSCFLGSFVFVIKTLLFLILPPASTPFYWLGPQPGAGYNPPVTFLATAQAGNSVRLKSGTPQVVMANITTATPIRFTPNPAFTWRGRLKNIHKLT</sequence>
<reference evidence="2 3" key="1">
    <citation type="journal article" date="2018" name="G3 (Bethesda)">
        <title>A High-Quality Reference Genome for the Invasive Mosquitofish Gambusia affinis Using a Chicago Library.</title>
        <authorList>
            <person name="Hoffberg S.L."/>
            <person name="Troendle N.J."/>
            <person name="Glenn T.C."/>
            <person name="Mahmud O."/>
            <person name="Louha S."/>
            <person name="Chalopin D."/>
            <person name="Bennetzen J.L."/>
            <person name="Mauricio R."/>
        </authorList>
    </citation>
    <scope>NUCLEOTIDE SEQUENCE [LARGE SCALE GENOMIC DNA]</scope>
    <source>
        <strain evidence="2">NE01/NJP1002.9</strain>
        <tissue evidence="2">Muscle</tissue>
    </source>
</reference>
<gene>
    <name evidence="2" type="ORF">CCH79_00014311</name>
</gene>
<name>A0A315US57_GAMAF</name>
<keyword evidence="3" id="KW-1185">Reference proteome</keyword>
<dbReference type="Proteomes" id="UP000250572">
    <property type="component" value="Unassembled WGS sequence"/>
</dbReference>
<keyword evidence="1" id="KW-0812">Transmembrane</keyword>
<proteinExistence type="predicted"/>
<accession>A0A315US57</accession>
<evidence type="ECO:0000313" key="2">
    <source>
        <dbReference type="EMBL" id="PWA14637.1"/>
    </source>
</evidence>
<organism evidence="2 3">
    <name type="scientific">Gambusia affinis</name>
    <name type="common">Western mosquitofish</name>
    <name type="synonym">Heterandria affinis</name>
    <dbReference type="NCBI Taxonomy" id="33528"/>
    <lineage>
        <taxon>Eukaryota</taxon>
        <taxon>Metazoa</taxon>
        <taxon>Chordata</taxon>
        <taxon>Craniata</taxon>
        <taxon>Vertebrata</taxon>
        <taxon>Euteleostomi</taxon>
        <taxon>Actinopterygii</taxon>
        <taxon>Neopterygii</taxon>
        <taxon>Teleostei</taxon>
        <taxon>Neoteleostei</taxon>
        <taxon>Acanthomorphata</taxon>
        <taxon>Ovalentaria</taxon>
        <taxon>Atherinomorphae</taxon>
        <taxon>Cyprinodontiformes</taxon>
        <taxon>Poeciliidae</taxon>
        <taxon>Poeciliinae</taxon>
        <taxon>Gambusia</taxon>
    </lineage>
</organism>
<keyword evidence="1" id="KW-0472">Membrane</keyword>
<dbReference type="STRING" id="33528.ENSGAFP00000007015"/>
<dbReference type="AlphaFoldDB" id="A0A315US57"/>
<feature type="transmembrane region" description="Helical" evidence="1">
    <location>
        <begin position="151"/>
        <end position="174"/>
    </location>
</feature>
<evidence type="ECO:0000256" key="1">
    <source>
        <dbReference type="SAM" id="Phobius"/>
    </source>
</evidence>
<protein>
    <submittedName>
        <fullName evidence="2">Uncharacterized protein</fullName>
    </submittedName>
</protein>